<dbReference type="EMBL" id="CP054840">
    <property type="protein sequence ID" value="QKV52914.1"/>
    <property type="molecule type" value="Genomic_DNA"/>
</dbReference>
<proteinExistence type="predicted"/>
<gene>
    <name evidence="1" type="ORF">HUK68_08445</name>
</gene>
<sequence>MTPTESFNTEEEAHAYALQAGLSNYRVVAEPGPITDMMPLGGQDGIPAMRFVIEYLT</sequence>
<organism evidence="1 2">
    <name type="scientific">Comamonas antarctica</name>
    <dbReference type="NCBI Taxonomy" id="2743470"/>
    <lineage>
        <taxon>Bacteria</taxon>
        <taxon>Pseudomonadati</taxon>
        <taxon>Pseudomonadota</taxon>
        <taxon>Betaproteobacteria</taxon>
        <taxon>Burkholderiales</taxon>
        <taxon>Comamonadaceae</taxon>
        <taxon>Comamonas</taxon>
    </lineage>
</organism>
<evidence type="ECO:0000313" key="1">
    <source>
        <dbReference type="EMBL" id="QKV52914.1"/>
    </source>
</evidence>
<accession>A0A6N1X0G3</accession>
<reference evidence="1 2" key="1">
    <citation type="submission" date="2020-06" db="EMBL/GenBank/DDBJ databases">
        <title>Acidovorax antarctica sp. nov., isolated from Corinth ice sheet soil, Antarctic Fields Peninsula.</title>
        <authorList>
            <person name="Xu Q."/>
            <person name="Peng F."/>
        </authorList>
    </citation>
    <scope>NUCLEOTIDE SEQUENCE [LARGE SCALE GENOMIC DNA]</scope>
    <source>
        <strain evidence="1 2">16-35-5</strain>
    </source>
</reference>
<protein>
    <submittedName>
        <fullName evidence="1">Uncharacterized protein</fullName>
    </submittedName>
</protein>
<evidence type="ECO:0000313" key="2">
    <source>
        <dbReference type="Proteomes" id="UP000509579"/>
    </source>
</evidence>
<name>A0A6N1X0G3_9BURK</name>
<keyword evidence="2" id="KW-1185">Reference proteome</keyword>
<dbReference type="AlphaFoldDB" id="A0A6N1X0G3"/>
<dbReference type="RefSeq" id="WP_175503791.1">
    <property type="nucleotide sequence ID" value="NZ_CAURQT010000015.1"/>
</dbReference>
<dbReference type="Proteomes" id="UP000509579">
    <property type="component" value="Chromosome"/>
</dbReference>
<dbReference type="KEGG" id="aant:HUK68_08445"/>